<name>A0ABQ8F0I2_9FUNG</name>
<proteinExistence type="predicted"/>
<accession>A0ABQ8F0I2</accession>
<reference evidence="1 2" key="1">
    <citation type="submission" date="2021-02" db="EMBL/GenBank/DDBJ databases">
        <title>Variation within the Batrachochytrium salamandrivorans European outbreak.</title>
        <authorList>
            <person name="Kelly M."/>
            <person name="Pasmans F."/>
            <person name="Shea T.P."/>
            <person name="Munoz J.F."/>
            <person name="Carranza S."/>
            <person name="Cuomo C.A."/>
            <person name="Martel A."/>
        </authorList>
    </citation>
    <scope>NUCLEOTIDE SEQUENCE [LARGE SCALE GENOMIC DNA]</scope>
    <source>
        <strain evidence="1 2">AMFP18/2</strain>
    </source>
</reference>
<comment type="caution">
    <text evidence="1">The sequence shown here is derived from an EMBL/GenBank/DDBJ whole genome shotgun (WGS) entry which is preliminary data.</text>
</comment>
<dbReference type="Proteomes" id="UP001648503">
    <property type="component" value="Unassembled WGS sequence"/>
</dbReference>
<evidence type="ECO:0000313" key="2">
    <source>
        <dbReference type="Proteomes" id="UP001648503"/>
    </source>
</evidence>
<protein>
    <submittedName>
        <fullName evidence="1">Uncharacterized protein</fullName>
    </submittedName>
</protein>
<evidence type="ECO:0000313" key="1">
    <source>
        <dbReference type="EMBL" id="KAH6589622.1"/>
    </source>
</evidence>
<keyword evidence="2" id="KW-1185">Reference proteome</keyword>
<organism evidence="1 2">
    <name type="scientific">Batrachochytrium salamandrivorans</name>
    <dbReference type="NCBI Taxonomy" id="1357716"/>
    <lineage>
        <taxon>Eukaryota</taxon>
        <taxon>Fungi</taxon>
        <taxon>Fungi incertae sedis</taxon>
        <taxon>Chytridiomycota</taxon>
        <taxon>Chytridiomycota incertae sedis</taxon>
        <taxon>Chytridiomycetes</taxon>
        <taxon>Rhizophydiales</taxon>
        <taxon>Rhizophydiales incertae sedis</taxon>
        <taxon>Batrachochytrium</taxon>
    </lineage>
</organism>
<sequence length="89" mass="10166">MANHILSRHRLAVLTSQLANFHKAIARWPVKLMMPIHAPQFRPTNAGPDLLRHLRLHRGAKYIHSPYPDRVLRLSSLSRDFLIAGTSPD</sequence>
<dbReference type="EMBL" id="JAFCIX010000443">
    <property type="protein sequence ID" value="KAH6589622.1"/>
    <property type="molecule type" value="Genomic_DNA"/>
</dbReference>
<gene>
    <name evidence="1" type="ORF">BASA50_009878</name>
</gene>